<dbReference type="PANTHER" id="PTHR46268:SF15">
    <property type="entry name" value="UNIVERSAL STRESS PROTEIN HP_0031"/>
    <property type="match status" value="1"/>
</dbReference>
<dbReference type="InterPro" id="IPR006016">
    <property type="entry name" value="UspA"/>
</dbReference>
<evidence type="ECO:0000259" key="2">
    <source>
        <dbReference type="Pfam" id="PF00582"/>
    </source>
</evidence>
<organism evidence="3 4">
    <name type="scientific">Novosphingobium endophyticum</name>
    <dbReference type="NCBI Taxonomy" id="1955250"/>
    <lineage>
        <taxon>Bacteria</taxon>
        <taxon>Pseudomonadati</taxon>
        <taxon>Pseudomonadota</taxon>
        <taxon>Alphaproteobacteria</taxon>
        <taxon>Sphingomonadales</taxon>
        <taxon>Sphingomonadaceae</taxon>
        <taxon>Novosphingobium</taxon>
    </lineage>
</organism>
<dbReference type="Gene3D" id="3.40.50.12370">
    <property type="match status" value="1"/>
</dbReference>
<keyword evidence="4" id="KW-1185">Reference proteome</keyword>
<gene>
    <name evidence="3" type="ORF">GCM10011494_28870</name>
</gene>
<dbReference type="Proteomes" id="UP000608154">
    <property type="component" value="Unassembled WGS sequence"/>
</dbReference>
<feature type="domain" description="UspA" evidence="2">
    <location>
        <begin position="146"/>
        <end position="262"/>
    </location>
</feature>
<sequence length="265" mass="28380">MGDKDMRSILVNADRRADNDTRIETALNLARRSGGHVTVLVDTPVSRYVAMDPMGGSYVIADALERAREEDDAAAKAIEARLARDDVPFDVFRSEDDPINALARAARLADLIVVSRSGGLAGELALTCRTPVLALPDGKPLELPVRRACVAWDGGEQAAAALRAAVPLLGSCQLVKLISVAEKPGGFPTTDALRYLSRHGIHAELEEHEQRGSTEETLAAAVAENDAELLVMGAYGKSRVREFLFGGVTAYFLNEAKAPALLLVH</sequence>
<dbReference type="AlphaFoldDB" id="A0A916TUQ9"/>
<proteinExistence type="inferred from homology"/>
<dbReference type="InterPro" id="IPR006015">
    <property type="entry name" value="Universal_stress_UspA"/>
</dbReference>
<evidence type="ECO:0000313" key="4">
    <source>
        <dbReference type="Proteomes" id="UP000608154"/>
    </source>
</evidence>
<dbReference type="SUPFAM" id="SSF52402">
    <property type="entry name" value="Adenine nucleotide alpha hydrolases-like"/>
    <property type="match status" value="2"/>
</dbReference>
<comment type="caution">
    <text evidence="3">The sequence shown here is derived from an EMBL/GenBank/DDBJ whole genome shotgun (WGS) entry which is preliminary data.</text>
</comment>
<dbReference type="PANTHER" id="PTHR46268">
    <property type="entry name" value="STRESS RESPONSE PROTEIN NHAX"/>
    <property type="match status" value="1"/>
</dbReference>
<feature type="domain" description="UspA" evidence="2">
    <location>
        <begin position="7"/>
        <end position="122"/>
    </location>
</feature>
<comment type="similarity">
    <text evidence="1">Belongs to the universal stress protein A family.</text>
</comment>
<accession>A0A916TUQ9</accession>
<reference evidence="3" key="2">
    <citation type="submission" date="2020-09" db="EMBL/GenBank/DDBJ databases">
        <authorList>
            <person name="Sun Q."/>
            <person name="Zhou Y."/>
        </authorList>
    </citation>
    <scope>NUCLEOTIDE SEQUENCE</scope>
    <source>
        <strain evidence="3">CGMCC 1.15095</strain>
    </source>
</reference>
<dbReference type="EMBL" id="BMHK01000021">
    <property type="protein sequence ID" value="GGC08414.1"/>
    <property type="molecule type" value="Genomic_DNA"/>
</dbReference>
<dbReference type="Pfam" id="PF00582">
    <property type="entry name" value="Usp"/>
    <property type="match status" value="2"/>
</dbReference>
<protein>
    <submittedName>
        <fullName evidence="3">Universal stress protein UspA</fullName>
    </submittedName>
</protein>
<evidence type="ECO:0000313" key="3">
    <source>
        <dbReference type="EMBL" id="GGC08414.1"/>
    </source>
</evidence>
<name>A0A916TUQ9_9SPHN</name>
<dbReference type="PRINTS" id="PR01438">
    <property type="entry name" value="UNVRSLSTRESS"/>
</dbReference>
<dbReference type="RefSeq" id="WP_229736389.1">
    <property type="nucleotide sequence ID" value="NZ_BMHK01000021.1"/>
</dbReference>
<dbReference type="CDD" id="cd00293">
    <property type="entry name" value="USP-like"/>
    <property type="match status" value="1"/>
</dbReference>
<reference evidence="3" key="1">
    <citation type="journal article" date="2014" name="Int. J. Syst. Evol. Microbiol.">
        <title>Complete genome sequence of Corynebacterium casei LMG S-19264T (=DSM 44701T), isolated from a smear-ripened cheese.</title>
        <authorList>
            <consortium name="US DOE Joint Genome Institute (JGI-PGF)"/>
            <person name="Walter F."/>
            <person name="Albersmeier A."/>
            <person name="Kalinowski J."/>
            <person name="Ruckert C."/>
        </authorList>
    </citation>
    <scope>NUCLEOTIDE SEQUENCE</scope>
    <source>
        <strain evidence="3">CGMCC 1.15095</strain>
    </source>
</reference>
<evidence type="ECO:0000256" key="1">
    <source>
        <dbReference type="ARBA" id="ARBA00008791"/>
    </source>
</evidence>